<proteinExistence type="predicted"/>
<dbReference type="WBParaSite" id="Hba_08652">
    <property type="protein sequence ID" value="Hba_08652"/>
    <property type="gene ID" value="Hba_08652"/>
</dbReference>
<dbReference type="AlphaFoldDB" id="A0A1I7WTV8"/>
<evidence type="ECO:0000313" key="1">
    <source>
        <dbReference type="Proteomes" id="UP000095283"/>
    </source>
</evidence>
<accession>A0A1I7WTV8</accession>
<sequence>MFFHATRLSNVGNPLDFADKATLVRSTITQRTEDDLPQSVTYM</sequence>
<organism evidence="1 2">
    <name type="scientific">Heterorhabditis bacteriophora</name>
    <name type="common">Entomopathogenic nematode worm</name>
    <dbReference type="NCBI Taxonomy" id="37862"/>
    <lineage>
        <taxon>Eukaryota</taxon>
        <taxon>Metazoa</taxon>
        <taxon>Ecdysozoa</taxon>
        <taxon>Nematoda</taxon>
        <taxon>Chromadorea</taxon>
        <taxon>Rhabditida</taxon>
        <taxon>Rhabditina</taxon>
        <taxon>Rhabditomorpha</taxon>
        <taxon>Strongyloidea</taxon>
        <taxon>Heterorhabditidae</taxon>
        <taxon>Heterorhabditis</taxon>
    </lineage>
</organism>
<protein>
    <submittedName>
        <fullName evidence="2">Catalase</fullName>
    </submittedName>
</protein>
<name>A0A1I7WTV8_HETBA</name>
<dbReference type="Proteomes" id="UP000095283">
    <property type="component" value="Unplaced"/>
</dbReference>
<evidence type="ECO:0000313" key="2">
    <source>
        <dbReference type="WBParaSite" id="Hba_08652"/>
    </source>
</evidence>
<reference evidence="2" key="1">
    <citation type="submission" date="2016-11" db="UniProtKB">
        <authorList>
            <consortium name="WormBaseParasite"/>
        </authorList>
    </citation>
    <scope>IDENTIFICATION</scope>
</reference>
<keyword evidence="1" id="KW-1185">Reference proteome</keyword>